<name>A0ABV5TX45_9ACTN</name>
<gene>
    <name evidence="2" type="ORF">ACFFRH_42445</name>
</gene>
<evidence type="ECO:0000313" key="2">
    <source>
        <dbReference type="EMBL" id="MFB9682173.1"/>
    </source>
</evidence>
<evidence type="ECO:0000256" key="1">
    <source>
        <dbReference type="SAM" id="SignalP"/>
    </source>
</evidence>
<dbReference type="Proteomes" id="UP001589610">
    <property type="component" value="Unassembled WGS sequence"/>
</dbReference>
<comment type="caution">
    <text evidence="2">The sequence shown here is derived from an EMBL/GenBank/DDBJ whole genome shotgun (WGS) entry which is preliminary data.</text>
</comment>
<proteinExistence type="predicted"/>
<protein>
    <submittedName>
        <fullName evidence="2">DUF6355 family natural product biosynthesis protein</fullName>
    </submittedName>
</protein>
<keyword evidence="1" id="KW-0732">Signal</keyword>
<accession>A0ABV5TX45</accession>
<dbReference type="RefSeq" id="WP_386163742.1">
    <property type="nucleotide sequence ID" value="NZ_JBHMBS010000049.1"/>
</dbReference>
<sequence>MNAHRRPAATLAATVLTAGAALLIGQPAHAAQTPSGGVRIPVAANPCGMYRDGSAAMYKNCTTANERIFVTYLIGGNRYFCVTPGSASYVGSWAVTFRVYNRGTC</sequence>
<evidence type="ECO:0000313" key="3">
    <source>
        <dbReference type="Proteomes" id="UP001589610"/>
    </source>
</evidence>
<dbReference type="Pfam" id="PF19882">
    <property type="entry name" value="DUF6355"/>
    <property type="match status" value="1"/>
</dbReference>
<feature type="signal peptide" evidence="1">
    <location>
        <begin position="1"/>
        <end position="30"/>
    </location>
</feature>
<feature type="chain" id="PRO_5045729881" evidence="1">
    <location>
        <begin position="31"/>
        <end position="105"/>
    </location>
</feature>
<dbReference type="EMBL" id="JBHMBS010000049">
    <property type="protein sequence ID" value="MFB9682173.1"/>
    <property type="molecule type" value="Genomic_DNA"/>
</dbReference>
<keyword evidence="3" id="KW-1185">Reference proteome</keyword>
<dbReference type="InterPro" id="IPR045935">
    <property type="entry name" value="DUF6355"/>
</dbReference>
<organism evidence="2 3">
    <name type="scientific">Streptosporangium vulgare</name>
    <dbReference type="NCBI Taxonomy" id="46190"/>
    <lineage>
        <taxon>Bacteria</taxon>
        <taxon>Bacillati</taxon>
        <taxon>Actinomycetota</taxon>
        <taxon>Actinomycetes</taxon>
        <taxon>Streptosporangiales</taxon>
        <taxon>Streptosporangiaceae</taxon>
        <taxon>Streptosporangium</taxon>
    </lineage>
</organism>
<reference evidence="2 3" key="1">
    <citation type="submission" date="2024-09" db="EMBL/GenBank/DDBJ databases">
        <authorList>
            <person name="Sun Q."/>
            <person name="Mori K."/>
        </authorList>
    </citation>
    <scope>NUCLEOTIDE SEQUENCE [LARGE SCALE GENOMIC DNA]</scope>
    <source>
        <strain evidence="2 3">JCM 3028</strain>
    </source>
</reference>